<dbReference type="GO" id="GO:0000981">
    <property type="term" value="F:DNA-binding transcription factor activity, RNA polymerase II-specific"/>
    <property type="evidence" value="ECO:0007669"/>
    <property type="project" value="TreeGrafter"/>
</dbReference>
<evidence type="ECO:0000256" key="7">
    <source>
        <dbReference type="SAM" id="MobiDB-lite"/>
    </source>
</evidence>
<dbReference type="CDD" id="cd11401">
    <property type="entry name" value="bHLHzip_Mad"/>
    <property type="match status" value="1"/>
</dbReference>
<evidence type="ECO:0000313" key="9">
    <source>
        <dbReference type="EMBL" id="CAI9732917.1"/>
    </source>
</evidence>
<dbReference type="EMBL" id="OX597827">
    <property type="protein sequence ID" value="CAI9732917.1"/>
    <property type="molecule type" value="Genomic_DNA"/>
</dbReference>
<dbReference type="PANTHER" id="PTHR11969:SF54">
    <property type="entry name" value="MAD-LIKE PROTEIN 1"/>
    <property type="match status" value="1"/>
</dbReference>
<sequence length="202" mass="22799">MNIAQLIRAAEFLERKDREAEHGYAAPATHIPDDITKRRPKSKKSQGNRSTHNELEKNRRAHLRHCLENLKDLVPLGQDCTRHTTLGLLTKAKSFIKALEEKEKRNTQLLDKLTKDNGHLQRKIDELSEINWYRPERSISECSTSTNSTNSASESDDVDILGYNSTQSDDSEDRSSIDSDGFVSGTGQLSLDTNSNRPIPLL</sequence>
<feature type="compositionally biased region" description="Polar residues" evidence="7">
    <location>
        <begin position="185"/>
        <end position="202"/>
    </location>
</feature>
<organism evidence="9 10">
    <name type="scientific">Octopus vulgaris</name>
    <name type="common">Common octopus</name>
    <dbReference type="NCBI Taxonomy" id="6645"/>
    <lineage>
        <taxon>Eukaryota</taxon>
        <taxon>Metazoa</taxon>
        <taxon>Spiralia</taxon>
        <taxon>Lophotrochozoa</taxon>
        <taxon>Mollusca</taxon>
        <taxon>Cephalopoda</taxon>
        <taxon>Coleoidea</taxon>
        <taxon>Octopodiformes</taxon>
        <taxon>Octopoda</taxon>
        <taxon>Incirrata</taxon>
        <taxon>Octopodidae</taxon>
        <taxon>Octopus</taxon>
    </lineage>
</organism>
<dbReference type="SUPFAM" id="SSF47459">
    <property type="entry name" value="HLH, helix-loop-helix DNA-binding domain"/>
    <property type="match status" value="1"/>
</dbReference>
<feature type="region of interest" description="Disordered" evidence="7">
    <location>
        <begin position="140"/>
        <end position="202"/>
    </location>
</feature>
<evidence type="ECO:0000256" key="6">
    <source>
        <dbReference type="SAM" id="Coils"/>
    </source>
</evidence>
<dbReference type="Proteomes" id="UP001162480">
    <property type="component" value="Chromosome 14"/>
</dbReference>
<feature type="compositionally biased region" description="Low complexity" evidence="7">
    <location>
        <begin position="140"/>
        <end position="153"/>
    </location>
</feature>
<comment type="subcellular location">
    <subcellularLocation>
        <location evidence="1">Nucleus</location>
    </subcellularLocation>
</comment>
<dbReference type="Gene3D" id="4.10.280.10">
    <property type="entry name" value="Helix-loop-helix DNA-binding domain"/>
    <property type="match status" value="1"/>
</dbReference>
<name>A0AA36BGE9_OCTVU</name>
<feature type="domain" description="BHLH" evidence="8">
    <location>
        <begin position="47"/>
        <end position="99"/>
    </location>
</feature>
<dbReference type="SMART" id="SM00353">
    <property type="entry name" value="HLH"/>
    <property type="match status" value="1"/>
</dbReference>
<keyword evidence="6" id="KW-0175">Coiled coil</keyword>
<evidence type="ECO:0000256" key="2">
    <source>
        <dbReference type="ARBA" id="ARBA00023015"/>
    </source>
</evidence>
<dbReference type="InterPro" id="IPR011598">
    <property type="entry name" value="bHLH_dom"/>
</dbReference>
<evidence type="ECO:0000256" key="4">
    <source>
        <dbReference type="ARBA" id="ARBA00023163"/>
    </source>
</evidence>
<evidence type="ECO:0000313" key="10">
    <source>
        <dbReference type="Proteomes" id="UP001162480"/>
    </source>
</evidence>
<dbReference type="GO" id="GO:0046983">
    <property type="term" value="F:protein dimerization activity"/>
    <property type="evidence" value="ECO:0007669"/>
    <property type="project" value="InterPro"/>
</dbReference>
<keyword evidence="2" id="KW-0805">Transcription regulation</keyword>
<gene>
    <name evidence="9" type="ORF">OCTVUL_1B000666</name>
</gene>
<dbReference type="PANTHER" id="PTHR11969">
    <property type="entry name" value="MAX DIMERIZATION, MAD"/>
    <property type="match status" value="1"/>
</dbReference>
<keyword evidence="10" id="KW-1185">Reference proteome</keyword>
<evidence type="ECO:0000256" key="5">
    <source>
        <dbReference type="ARBA" id="ARBA00023242"/>
    </source>
</evidence>
<keyword evidence="3" id="KW-0238">DNA-binding</keyword>
<evidence type="ECO:0000256" key="3">
    <source>
        <dbReference type="ARBA" id="ARBA00023125"/>
    </source>
</evidence>
<dbReference type="GO" id="GO:0000978">
    <property type="term" value="F:RNA polymerase II cis-regulatory region sequence-specific DNA binding"/>
    <property type="evidence" value="ECO:0007669"/>
    <property type="project" value="TreeGrafter"/>
</dbReference>
<dbReference type="PROSITE" id="PS50888">
    <property type="entry name" value="BHLH"/>
    <property type="match status" value="1"/>
</dbReference>
<reference evidence="9" key="1">
    <citation type="submission" date="2023-08" db="EMBL/GenBank/DDBJ databases">
        <authorList>
            <person name="Alioto T."/>
            <person name="Alioto T."/>
            <person name="Gomez Garrido J."/>
        </authorList>
    </citation>
    <scope>NUCLEOTIDE SEQUENCE</scope>
</reference>
<proteinExistence type="predicted"/>
<evidence type="ECO:0000256" key="1">
    <source>
        <dbReference type="ARBA" id="ARBA00004123"/>
    </source>
</evidence>
<dbReference type="InterPro" id="IPR036638">
    <property type="entry name" value="HLH_DNA-bd_sf"/>
</dbReference>
<feature type="region of interest" description="Disordered" evidence="7">
    <location>
        <begin position="20"/>
        <end position="59"/>
    </location>
</feature>
<keyword evidence="4" id="KW-0804">Transcription</keyword>
<feature type="coiled-coil region" evidence="6">
    <location>
        <begin position="92"/>
        <end position="130"/>
    </location>
</feature>
<dbReference type="Pfam" id="PF00010">
    <property type="entry name" value="HLH"/>
    <property type="match status" value="1"/>
</dbReference>
<dbReference type="GO" id="GO:0005634">
    <property type="term" value="C:nucleus"/>
    <property type="evidence" value="ECO:0007669"/>
    <property type="project" value="UniProtKB-SubCell"/>
</dbReference>
<keyword evidence="5" id="KW-0539">Nucleus</keyword>
<protein>
    <submittedName>
        <fullName evidence="9">Dimerization 1-like</fullName>
    </submittedName>
</protein>
<accession>A0AA36BGE9</accession>
<dbReference type="AlphaFoldDB" id="A0AA36BGE9"/>
<evidence type="ECO:0000259" key="8">
    <source>
        <dbReference type="PROSITE" id="PS50888"/>
    </source>
</evidence>